<dbReference type="RefSeq" id="WP_189242098.1">
    <property type="nucleotide sequence ID" value="NZ_BMQP01000009.1"/>
</dbReference>
<sequence length="59" mass="6433">MRENHWKDFLLYTIEGGDDIWGTHVHGKGVSIVSWRDRGFTGVSPGGCNTWAASAADVA</sequence>
<keyword evidence="2" id="KW-1185">Reference proteome</keyword>
<protein>
    <submittedName>
        <fullName evidence="1">Uncharacterized protein</fullName>
    </submittedName>
</protein>
<organism evidence="1 2">
    <name type="scientific">Planobispora rosea</name>
    <dbReference type="NCBI Taxonomy" id="35762"/>
    <lineage>
        <taxon>Bacteria</taxon>
        <taxon>Bacillati</taxon>
        <taxon>Actinomycetota</taxon>
        <taxon>Actinomycetes</taxon>
        <taxon>Streptosporangiales</taxon>
        <taxon>Streptosporangiaceae</taxon>
        <taxon>Planobispora</taxon>
    </lineage>
</organism>
<name>A0A8J3WCQ2_PLARO</name>
<evidence type="ECO:0000313" key="2">
    <source>
        <dbReference type="Proteomes" id="UP000655044"/>
    </source>
</evidence>
<proteinExistence type="predicted"/>
<dbReference type="AlphaFoldDB" id="A0A8J3WCQ2"/>
<gene>
    <name evidence="1" type="ORF">Pro02_28480</name>
</gene>
<evidence type="ECO:0000313" key="1">
    <source>
        <dbReference type="EMBL" id="GIH84440.1"/>
    </source>
</evidence>
<dbReference type="Proteomes" id="UP000655044">
    <property type="component" value="Unassembled WGS sequence"/>
</dbReference>
<dbReference type="EMBL" id="BOOI01000024">
    <property type="protein sequence ID" value="GIH84440.1"/>
    <property type="molecule type" value="Genomic_DNA"/>
</dbReference>
<reference evidence="1" key="1">
    <citation type="submission" date="2021-01" db="EMBL/GenBank/DDBJ databases">
        <title>Whole genome shotgun sequence of Planobispora rosea NBRC 15558.</title>
        <authorList>
            <person name="Komaki H."/>
            <person name="Tamura T."/>
        </authorList>
    </citation>
    <scope>NUCLEOTIDE SEQUENCE</scope>
    <source>
        <strain evidence="1">NBRC 15558</strain>
    </source>
</reference>
<comment type="caution">
    <text evidence="1">The sequence shown here is derived from an EMBL/GenBank/DDBJ whole genome shotgun (WGS) entry which is preliminary data.</text>
</comment>
<accession>A0A8J3WCQ2</accession>